<accession>A0A3S4B7R4</accession>
<proteinExistence type="predicted"/>
<organism evidence="1 2">
    <name type="scientific">Labedella populi</name>
    <dbReference type="NCBI Taxonomy" id="2498850"/>
    <lineage>
        <taxon>Bacteria</taxon>
        <taxon>Bacillati</taxon>
        <taxon>Actinomycetota</taxon>
        <taxon>Actinomycetes</taxon>
        <taxon>Micrococcales</taxon>
        <taxon>Microbacteriaceae</taxon>
        <taxon>Labedella</taxon>
    </lineage>
</organism>
<evidence type="ECO:0000313" key="2">
    <source>
        <dbReference type="Proteomes" id="UP000288603"/>
    </source>
</evidence>
<sequence length="139" mass="14774">MTRFAVDAPSVIELVERGAPVATGHPLVAPNVLRSQALSILYRDVRAGRRSEAETRELLDAVTAVKIRLLGDRVSRATAWRIAAELDWADIGSAEYVAVAMLQADVLVVSDAALAAAVADRVSTLSVEDFLAAVVVHGK</sequence>
<evidence type="ECO:0008006" key="3">
    <source>
        <dbReference type="Google" id="ProtNLM"/>
    </source>
</evidence>
<protein>
    <recommendedName>
        <fullName evidence="3">Type II toxin-antitoxin system VapC family toxin</fullName>
    </recommendedName>
</protein>
<dbReference type="Proteomes" id="UP000288603">
    <property type="component" value="Unassembled WGS sequence"/>
</dbReference>
<reference evidence="1 2" key="1">
    <citation type="submission" date="2018-12" db="EMBL/GenBank/DDBJ databases">
        <authorList>
            <person name="Li F."/>
        </authorList>
    </citation>
    <scope>NUCLEOTIDE SEQUENCE [LARGE SCALE GENOMIC DNA]</scope>
    <source>
        <strain evidence="1 2">8H24J-4-2</strain>
    </source>
</reference>
<dbReference type="RefSeq" id="WP_128498319.1">
    <property type="nucleotide sequence ID" value="NZ_RZNC01000002.1"/>
</dbReference>
<evidence type="ECO:0000313" key="1">
    <source>
        <dbReference type="EMBL" id="RWZ64541.1"/>
    </source>
</evidence>
<gene>
    <name evidence="1" type="ORF">ELQ92_07230</name>
</gene>
<dbReference type="OrthoDB" id="8370557at2"/>
<keyword evidence="2" id="KW-1185">Reference proteome</keyword>
<dbReference type="EMBL" id="RZNC01000002">
    <property type="protein sequence ID" value="RWZ64541.1"/>
    <property type="molecule type" value="Genomic_DNA"/>
</dbReference>
<name>A0A3S4B7R4_9MICO</name>
<dbReference type="AlphaFoldDB" id="A0A3S4B7R4"/>
<dbReference type="Gene3D" id="3.40.50.1010">
    <property type="entry name" value="5'-nuclease"/>
    <property type="match status" value="1"/>
</dbReference>
<comment type="caution">
    <text evidence="1">The sequence shown here is derived from an EMBL/GenBank/DDBJ whole genome shotgun (WGS) entry which is preliminary data.</text>
</comment>